<evidence type="ECO:0000313" key="3">
    <source>
        <dbReference type="Proteomes" id="UP001562425"/>
    </source>
</evidence>
<comment type="caution">
    <text evidence="2">The sequence shown here is derived from an EMBL/GenBank/DDBJ whole genome shotgun (WGS) entry which is preliminary data.</text>
</comment>
<dbReference type="Gene3D" id="2.60.40.150">
    <property type="entry name" value="C2 domain"/>
    <property type="match status" value="1"/>
</dbReference>
<reference evidence="2 3" key="1">
    <citation type="submission" date="2024-05" db="EMBL/GenBank/DDBJ databases">
        <title>Culex pipiens pipiens assembly and annotation.</title>
        <authorList>
            <person name="Alout H."/>
            <person name="Durand T."/>
        </authorList>
    </citation>
    <scope>NUCLEOTIDE SEQUENCE [LARGE SCALE GENOMIC DNA]</scope>
    <source>
        <strain evidence="2">HA-2024</strain>
        <tissue evidence="2">Whole body</tissue>
    </source>
</reference>
<gene>
    <name evidence="2" type="ORF">pipiens_002815</name>
</gene>
<name>A0ABD1D7I8_CULPP</name>
<feature type="region of interest" description="Disordered" evidence="1">
    <location>
        <begin position="182"/>
        <end position="207"/>
    </location>
</feature>
<feature type="compositionally biased region" description="Polar residues" evidence="1">
    <location>
        <begin position="195"/>
        <end position="207"/>
    </location>
</feature>
<protein>
    <submittedName>
        <fullName evidence="2">Uncharacterized protein</fullName>
    </submittedName>
</protein>
<organism evidence="2 3">
    <name type="scientific">Culex pipiens pipiens</name>
    <name type="common">Northern house mosquito</name>
    <dbReference type="NCBI Taxonomy" id="38569"/>
    <lineage>
        <taxon>Eukaryota</taxon>
        <taxon>Metazoa</taxon>
        <taxon>Ecdysozoa</taxon>
        <taxon>Arthropoda</taxon>
        <taxon>Hexapoda</taxon>
        <taxon>Insecta</taxon>
        <taxon>Pterygota</taxon>
        <taxon>Neoptera</taxon>
        <taxon>Endopterygota</taxon>
        <taxon>Diptera</taxon>
        <taxon>Nematocera</taxon>
        <taxon>Culicoidea</taxon>
        <taxon>Culicidae</taxon>
        <taxon>Culicinae</taxon>
        <taxon>Culicini</taxon>
        <taxon>Culex</taxon>
        <taxon>Culex</taxon>
    </lineage>
</organism>
<dbReference type="InterPro" id="IPR035892">
    <property type="entry name" value="C2_domain_sf"/>
</dbReference>
<keyword evidence="3" id="KW-1185">Reference proteome</keyword>
<dbReference type="EMBL" id="JBEHCU010007072">
    <property type="protein sequence ID" value="KAL1395603.1"/>
    <property type="molecule type" value="Genomic_DNA"/>
</dbReference>
<accession>A0ABD1D7I8</accession>
<evidence type="ECO:0000313" key="2">
    <source>
        <dbReference type="EMBL" id="KAL1395603.1"/>
    </source>
</evidence>
<dbReference type="AlphaFoldDB" id="A0ABD1D7I8"/>
<sequence>MSLTVRINKFQLPKPKSNLLGRVEFRGVAHTTTELNCSTEFVDVNQSFIWPLARPGDEDETVIVELRQQTTKILLKTGIGGSASTRGGSRGTITSSTKIIGRYVMLMQASPGITPGLKPEDLELLRIRIVYGGPCSEPDSIDPISPFRVLAVAICPILVNMLFMFDPDWHLVNDGVAMEDREGDHQQFRTDKSSISDTLNNTENKSD</sequence>
<dbReference type="Proteomes" id="UP001562425">
    <property type="component" value="Unassembled WGS sequence"/>
</dbReference>
<evidence type="ECO:0000256" key="1">
    <source>
        <dbReference type="SAM" id="MobiDB-lite"/>
    </source>
</evidence>
<proteinExistence type="predicted"/>
<feature type="compositionally biased region" description="Basic and acidic residues" evidence="1">
    <location>
        <begin position="182"/>
        <end position="194"/>
    </location>
</feature>